<dbReference type="GO" id="GO:0046872">
    <property type="term" value="F:metal ion binding"/>
    <property type="evidence" value="ECO:0007669"/>
    <property type="project" value="UniProtKB-KW"/>
</dbReference>
<comment type="caution">
    <text evidence="9">The sequence shown here is derived from an EMBL/GenBank/DDBJ whole genome shotgun (WGS) entry which is preliminary data.</text>
</comment>
<evidence type="ECO:0000259" key="8">
    <source>
        <dbReference type="Pfam" id="PF13359"/>
    </source>
</evidence>
<keyword evidence="6" id="KW-0378">Hydrolase</keyword>
<dbReference type="GO" id="GO:0016787">
    <property type="term" value="F:hydrolase activity"/>
    <property type="evidence" value="ECO:0007669"/>
    <property type="project" value="UniProtKB-KW"/>
</dbReference>
<dbReference type="Proteomes" id="UP001353858">
    <property type="component" value="Unassembled WGS sequence"/>
</dbReference>
<sequence>MYPSLFNKLLNLVGPKLEKNKIKNPISAMHRLIVTLQCCSMQDLAYSRMLGKTTVANIIKETTIVLWNVLQPIYLKPPTREALLNMSEVFHRKWNLPHCIGAIDGKHVVIQAPPMTGSVYSYDAEYRFTFVDVGTPGGEHDQSVFRSSEFGDNILNNKLELPYMKNVPNAEIQFPYFFVADAAFPLHTNIMRPYPGEKLPERQKIFNYRLSRARRTIENAFGILSQRWRVLRKPIVASVELCENITLACVVLHNFIKFNEDVAPSSDKTYCPPGFADVDKSDGTVTSGTWRHNTSESCFRSIGRVGSNNPKVNYKIARDILCEYVNSPGGSVPWQEETIWRSALPKAV</sequence>
<dbReference type="Pfam" id="PF13359">
    <property type="entry name" value="DDE_Tnp_4"/>
    <property type="match status" value="1"/>
</dbReference>
<dbReference type="GO" id="GO:0005634">
    <property type="term" value="C:nucleus"/>
    <property type="evidence" value="ECO:0007669"/>
    <property type="project" value="UniProtKB-SubCell"/>
</dbReference>
<evidence type="ECO:0000256" key="4">
    <source>
        <dbReference type="ARBA" id="ARBA00022722"/>
    </source>
</evidence>
<accession>A0AAN7PQ53</accession>
<evidence type="ECO:0000313" key="10">
    <source>
        <dbReference type="Proteomes" id="UP001353858"/>
    </source>
</evidence>
<dbReference type="EMBL" id="JARPUR010000001">
    <property type="protein sequence ID" value="KAK4886401.1"/>
    <property type="molecule type" value="Genomic_DNA"/>
</dbReference>
<keyword evidence="5" id="KW-0479">Metal-binding</keyword>
<keyword evidence="10" id="KW-1185">Reference proteome</keyword>
<dbReference type="InterPro" id="IPR027806">
    <property type="entry name" value="HARBI1_dom"/>
</dbReference>
<comment type="cofactor">
    <cofactor evidence="1">
        <name>a divalent metal cation</name>
        <dbReference type="ChEBI" id="CHEBI:60240"/>
    </cofactor>
</comment>
<keyword evidence="7" id="KW-0539">Nucleus</keyword>
<comment type="similarity">
    <text evidence="3">Belongs to the HARBI1 family.</text>
</comment>
<dbReference type="GO" id="GO:0004518">
    <property type="term" value="F:nuclease activity"/>
    <property type="evidence" value="ECO:0007669"/>
    <property type="project" value="UniProtKB-KW"/>
</dbReference>
<keyword evidence="4" id="KW-0540">Nuclease</keyword>
<protein>
    <recommendedName>
        <fullName evidence="8">DDE Tnp4 domain-containing protein</fullName>
    </recommendedName>
</protein>
<evidence type="ECO:0000256" key="6">
    <source>
        <dbReference type="ARBA" id="ARBA00022801"/>
    </source>
</evidence>
<evidence type="ECO:0000256" key="2">
    <source>
        <dbReference type="ARBA" id="ARBA00004123"/>
    </source>
</evidence>
<dbReference type="AlphaFoldDB" id="A0AAN7PQ53"/>
<name>A0AAN7PQ53_9COLE</name>
<feature type="domain" description="DDE Tnp4" evidence="8">
    <location>
        <begin position="122"/>
        <end position="254"/>
    </location>
</feature>
<gene>
    <name evidence="9" type="ORF">RN001_002672</name>
</gene>
<evidence type="ECO:0000256" key="7">
    <source>
        <dbReference type="ARBA" id="ARBA00023242"/>
    </source>
</evidence>
<proteinExistence type="inferred from homology"/>
<evidence type="ECO:0000256" key="5">
    <source>
        <dbReference type="ARBA" id="ARBA00022723"/>
    </source>
</evidence>
<evidence type="ECO:0000256" key="3">
    <source>
        <dbReference type="ARBA" id="ARBA00006958"/>
    </source>
</evidence>
<reference evidence="10" key="1">
    <citation type="submission" date="2023-01" db="EMBL/GenBank/DDBJ databases">
        <title>Key to firefly adult light organ development and bioluminescence: homeobox transcription factors regulate luciferase expression and transportation to peroxisome.</title>
        <authorList>
            <person name="Fu X."/>
        </authorList>
    </citation>
    <scope>NUCLEOTIDE SEQUENCE [LARGE SCALE GENOMIC DNA]</scope>
</reference>
<evidence type="ECO:0000256" key="1">
    <source>
        <dbReference type="ARBA" id="ARBA00001968"/>
    </source>
</evidence>
<organism evidence="9 10">
    <name type="scientific">Aquatica leii</name>
    <dbReference type="NCBI Taxonomy" id="1421715"/>
    <lineage>
        <taxon>Eukaryota</taxon>
        <taxon>Metazoa</taxon>
        <taxon>Ecdysozoa</taxon>
        <taxon>Arthropoda</taxon>
        <taxon>Hexapoda</taxon>
        <taxon>Insecta</taxon>
        <taxon>Pterygota</taxon>
        <taxon>Neoptera</taxon>
        <taxon>Endopterygota</taxon>
        <taxon>Coleoptera</taxon>
        <taxon>Polyphaga</taxon>
        <taxon>Elateriformia</taxon>
        <taxon>Elateroidea</taxon>
        <taxon>Lampyridae</taxon>
        <taxon>Luciolinae</taxon>
        <taxon>Aquatica</taxon>
    </lineage>
</organism>
<dbReference type="PANTHER" id="PTHR22930">
    <property type="match status" value="1"/>
</dbReference>
<evidence type="ECO:0000313" key="9">
    <source>
        <dbReference type="EMBL" id="KAK4886401.1"/>
    </source>
</evidence>
<dbReference type="PANTHER" id="PTHR22930:SF269">
    <property type="entry name" value="NUCLEASE HARBI1-LIKE PROTEIN"/>
    <property type="match status" value="1"/>
</dbReference>
<comment type="subcellular location">
    <subcellularLocation>
        <location evidence="2">Nucleus</location>
    </subcellularLocation>
</comment>
<dbReference type="InterPro" id="IPR045249">
    <property type="entry name" value="HARBI1-like"/>
</dbReference>